<protein>
    <recommendedName>
        <fullName evidence="2">Phage tail tape measure protein domain-containing protein</fullName>
    </recommendedName>
</protein>
<feature type="non-terminal residue" evidence="1">
    <location>
        <position position="213"/>
    </location>
</feature>
<organism evidence="1">
    <name type="scientific">marine sediment metagenome</name>
    <dbReference type="NCBI Taxonomy" id="412755"/>
    <lineage>
        <taxon>unclassified sequences</taxon>
        <taxon>metagenomes</taxon>
        <taxon>ecological metagenomes</taxon>
    </lineage>
</organism>
<dbReference type="EMBL" id="LAZR01039813">
    <property type="protein sequence ID" value="KKL16060.1"/>
    <property type="molecule type" value="Genomic_DNA"/>
</dbReference>
<proteinExistence type="predicted"/>
<comment type="caution">
    <text evidence="1">The sequence shown here is derived from an EMBL/GenBank/DDBJ whole genome shotgun (WGS) entry which is preliminary data.</text>
</comment>
<name>A0A0F9B317_9ZZZZ</name>
<dbReference type="AlphaFoldDB" id="A0A0F9B317"/>
<evidence type="ECO:0008006" key="2">
    <source>
        <dbReference type="Google" id="ProtNLM"/>
    </source>
</evidence>
<gene>
    <name evidence="1" type="ORF">LCGC14_2499350</name>
</gene>
<accession>A0A0F9B317</accession>
<reference evidence="1" key="1">
    <citation type="journal article" date="2015" name="Nature">
        <title>Complex archaea that bridge the gap between prokaryotes and eukaryotes.</title>
        <authorList>
            <person name="Spang A."/>
            <person name="Saw J.H."/>
            <person name="Jorgensen S.L."/>
            <person name="Zaremba-Niedzwiedzka K."/>
            <person name="Martijn J."/>
            <person name="Lind A.E."/>
            <person name="van Eijk R."/>
            <person name="Schleper C."/>
            <person name="Guy L."/>
            <person name="Ettema T.J."/>
        </authorList>
    </citation>
    <scope>NUCLEOTIDE SEQUENCE</scope>
</reference>
<evidence type="ECO:0000313" key="1">
    <source>
        <dbReference type="EMBL" id="KKL16060.1"/>
    </source>
</evidence>
<sequence length="213" mass="22532">MADELRTVLGFDASQAISTLIKLDAQLTSYTTTMNTAAGSTTGFNAAAKDIDATLGQLANAERGVVATQNNLITSTKKVSKSTKDTGSAVADTAKKTKKAAKQMMLSWQSMARIFAIQTIHQAISKVTSALADSVREAMSLEIALAEIQTIAKPLRGDFEGVAASVRELSDEFGISRDIVAEGVYQTLSNQIRQGADAFDFFKDAADLSIGAV</sequence>